<evidence type="ECO:0000259" key="2">
    <source>
        <dbReference type="PROSITE" id="PS51168"/>
    </source>
</evidence>
<proteinExistence type="predicted"/>
<dbReference type="Gene3D" id="1.20.59.10">
    <property type="entry name" value="Chorismate mutase"/>
    <property type="match status" value="1"/>
</dbReference>
<organism evidence="3 4">
    <name type="scientific">Granulicatella elegans ATCC 700633</name>
    <dbReference type="NCBI Taxonomy" id="626369"/>
    <lineage>
        <taxon>Bacteria</taxon>
        <taxon>Bacillati</taxon>
        <taxon>Bacillota</taxon>
        <taxon>Bacilli</taxon>
        <taxon>Lactobacillales</taxon>
        <taxon>Carnobacteriaceae</taxon>
        <taxon>Granulicatella</taxon>
    </lineage>
</organism>
<dbReference type="PROSITE" id="PS51168">
    <property type="entry name" value="CHORISMATE_MUT_2"/>
    <property type="match status" value="1"/>
</dbReference>
<keyword evidence="4" id="KW-1185">Reference proteome</keyword>
<dbReference type="HOGENOM" id="CLU_131518_3_3_9"/>
<dbReference type="RefSeq" id="WP_006703714.1">
    <property type="nucleotide sequence ID" value="NZ_KI391971.1"/>
</dbReference>
<dbReference type="InterPro" id="IPR011279">
    <property type="entry name" value="Chorismate_mutase_GmP"/>
</dbReference>
<dbReference type="InterPro" id="IPR002701">
    <property type="entry name" value="CM_II_prokaryot"/>
</dbReference>
<dbReference type="Pfam" id="PF01817">
    <property type="entry name" value="CM_2"/>
    <property type="match status" value="1"/>
</dbReference>
<dbReference type="OrthoDB" id="9802281at2"/>
<dbReference type="InterPro" id="IPR036979">
    <property type="entry name" value="CM_dom_sf"/>
</dbReference>
<dbReference type="InterPro" id="IPR051331">
    <property type="entry name" value="Chorismate_mutase-related"/>
</dbReference>
<protein>
    <submittedName>
        <fullName evidence="3">Chorismate mutase</fullName>
    </submittedName>
</protein>
<dbReference type="EMBL" id="ACRF02000003">
    <property type="protein sequence ID" value="EEW92593.1"/>
    <property type="molecule type" value="Genomic_DNA"/>
</dbReference>
<dbReference type="SUPFAM" id="SSF48600">
    <property type="entry name" value="Chorismate mutase II"/>
    <property type="match status" value="1"/>
</dbReference>
<dbReference type="eggNOG" id="COG1605">
    <property type="taxonomic scope" value="Bacteria"/>
</dbReference>
<accession>D0BNA3</accession>
<dbReference type="PANTHER" id="PTHR38041">
    <property type="entry name" value="CHORISMATE MUTASE"/>
    <property type="match status" value="1"/>
</dbReference>
<feature type="domain" description="Chorismate mutase" evidence="2">
    <location>
        <begin position="1"/>
        <end position="86"/>
    </location>
</feature>
<dbReference type="AlphaFoldDB" id="D0BNA3"/>
<dbReference type="Proteomes" id="UP000002939">
    <property type="component" value="Unassembled WGS sequence"/>
</dbReference>
<name>D0BNA3_9LACT</name>
<keyword evidence="1" id="KW-0413">Isomerase</keyword>
<dbReference type="SMART" id="SM00830">
    <property type="entry name" value="CM_2"/>
    <property type="match status" value="1"/>
</dbReference>
<reference evidence="3" key="1">
    <citation type="submission" date="2009-09" db="EMBL/GenBank/DDBJ databases">
        <authorList>
            <consortium name="The Broad Institute Genome Sequencing Platform"/>
            <person name="Ward D."/>
            <person name="Feldgarden M."/>
            <person name="Earl A."/>
            <person name="Young S.K."/>
            <person name="Zeng Q."/>
            <person name="Koehrsen M."/>
            <person name="Alvarado L."/>
            <person name="Berlin A."/>
            <person name="Bochicchio J."/>
            <person name="Borenstein D."/>
            <person name="Chapman S.B."/>
            <person name="Chen Z."/>
            <person name="Engels R."/>
            <person name="Freedman E."/>
            <person name="Gellesch M."/>
            <person name="Goldberg J."/>
            <person name="Griggs A."/>
            <person name="Gujja S."/>
            <person name="Heilman E."/>
            <person name="Heiman D."/>
            <person name="Hepburn T."/>
            <person name="Howarth C."/>
            <person name="Jen D."/>
            <person name="Larson L."/>
            <person name="Lewis B."/>
            <person name="Mehta T."/>
            <person name="Park D."/>
            <person name="Pearson M."/>
            <person name="Roberts A."/>
            <person name="Saif S."/>
            <person name="Shea T."/>
            <person name="Shenoy N."/>
            <person name="Sisk P."/>
            <person name="Stolte C."/>
            <person name="Sykes S."/>
            <person name="Thomson T."/>
            <person name="Walk T."/>
            <person name="White J."/>
            <person name="Yandava C."/>
            <person name="Sibley C.D."/>
            <person name="Field T.R."/>
            <person name="Grinwis M."/>
            <person name="Eshaghurshan C.S."/>
            <person name="Surette M.G."/>
            <person name="Haas B."/>
            <person name="Nusbaum C."/>
            <person name="Birren B."/>
        </authorList>
    </citation>
    <scope>NUCLEOTIDE SEQUENCE [LARGE SCALE GENOMIC DNA]</scope>
    <source>
        <strain evidence="3">ATCC 700633</strain>
    </source>
</reference>
<dbReference type="GO" id="GO:0046417">
    <property type="term" value="P:chorismate metabolic process"/>
    <property type="evidence" value="ECO:0007669"/>
    <property type="project" value="InterPro"/>
</dbReference>
<evidence type="ECO:0000313" key="4">
    <source>
        <dbReference type="Proteomes" id="UP000002939"/>
    </source>
</evidence>
<gene>
    <name evidence="3" type="ORF">HMPREF0446_01438</name>
</gene>
<reference evidence="3" key="2">
    <citation type="submission" date="2011-10" db="EMBL/GenBank/DDBJ databases">
        <title>The Genome Sequence of Granulicatella elegans ATCC 700633.</title>
        <authorList>
            <consortium name="The Broad Institute Genome Sequencing Platform"/>
            <consortium name="The Broad Institute Genome Sequencing Center for Infectious Disease"/>
            <person name="Earl A."/>
            <person name="Ward D."/>
            <person name="Feldgarden M."/>
            <person name="Gevers D."/>
            <person name="Sibley C.D."/>
            <person name="Field T.R."/>
            <person name="Grinwis M."/>
            <person name="Eshaghurshan C.S."/>
            <person name="Surette M.G."/>
            <person name="Young S.K."/>
            <person name="Zeng Q."/>
            <person name="Gargeya S."/>
            <person name="Fitzgerald M."/>
            <person name="Haas B."/>
            <person name="Abouelleil A."/>
            <person name="Alvarado L."/>
            <person name="Arachchi H.M."/>
            <person name="Berlin A."/>
            <person name="Brown A."/>
            <person name="Chapman S.B."/>
            <person name="Chen Z."/>
            <person name="Dunbar C."/>
            <person name="Freedman E."/>
            <person name="Gearin G."/>
            <person name="Goldberg J."/>
            <person name="Griggs A."/>
            <person name="Gujja S."/>
            <person name="Heiman D."/>
            <person name="Howarth C."/>
            <person name="Larson L."/>
            <person name="Lui A."/>
            <person name="MacDonald P.J.P."/>
            <person name="Montmayeur A."/>
            <person name="Murphy C."/>
            <person name="Neiman D."/>
            <person name="Pearson M."/>
            <person name="Priest M."/>
            <person name="Roberts A."/>
            <person name="Saif S."/>
            <person name="Shea T."/>
            <person name="Shenoy N."/>
            <person name="Sisk P."/>
            <person name="Stolte C."/>
            <person name="Sykes S."/>
            <person name="Wortman J."/>
            <person name="Nusbaum C."/>
            <person name="Birren B."/>
        </authorList>
    </citation>
    <scope>NUCLEOTIDE SEQUENCE [LARGE SCALE GENOMIC DNA]</scope>
    <source>
        <strain evidence="3">ATCC 700633</strain>
    </source>
</reference>
<dbReference type="PANTHER" id="PTHR38041:SF1">
    <property type="entry name" value="CHORISMATE MUTASE"/>
    <property type="match status" value="1"/>
</dbReference>
<dbReference type="NCBIfam" id="TIGR01805">
    <property type="entry name" value="CM_mono_grmpos"/>
    <property type="match status" value="1"/>
</dbReference>
<dbReference type="GO" id="GO:0004106">
    <property type="term" value="F:chorismate mutase activity"/>
    <property type="evidence" value="ECO:0007669"/>
    <property type="project" value="InterPro"/>
</dbReference>
<dbReference type="STRING" id="626369.HMPREF0446_01438"/>
<dbReference type="InterPro" id="IPR036263">
    <property type="entry name" value="Chorismate_II_sf"/>
</dbReference>
<evidence type="ECO:0000313" key="3">
    <source>
        <dbReference type="EMBL" id="EEW92593.1"/>
    </source>
</evidence>
<evidence type="ECO:0000256" key="1">
    <source>
        <dbReference type="ARBA" id="ARBA00023235"/>
    </source>
</evidence>
<sequence length="90" mass="10753">MLEEQRQKIDQIDRQIVALFEERTNVVEEVAKIKLDNDIPILDSGREEQVILKVQSYLKDESLKDELAELYTELMRISRKHQKKWIEKQG</sequence>
<dbReference type="GO" id="GO:0009697">
    <property type="term" value="P:salicylic acid biosynthetic process"/>
    <property type="evidence" value="ECO:0007669"/>
    <property type="project" value="TreeGrafter"/>
</dbReference>
<comment type="caution">
    <text evidence="3">The sequence shown here is derived from an EMBL/GenBank/DDBJ whole genome shotgun (WGS) entry which is preliminary data.</text>
</comment>